<protein>
    <submittedName>
        <fullName evidence="3">Uncharacterized protein</fullName>
    </submittedName>
</protein>
<dbReference type="AlphaFoldDB" id="A0A1I7UVK6"/>
<evidence type="ECO:0000313" key="2">
    <source>
        <dbReference type="Proteomes" id="UP000095282"/>
    </source>
</evidence>
<proteinExistence type="predicted"/>
<evidence type="ECO:0000313" key="3">
    <source>
        <dbReference type="WBParaSite" id="Csp11.Scaffold630.g19786.t1"/>
    </source>
</evidence>
<dbReference type="Proteomes" id="UP000095282">
    <property type="component" value="Unplaced"/>
</dbReference>
<keyword evidence="2" id="KW-1185">Reference proteome</keyword>
<reference evidence="3" key="1">
    <citation type="submission" date="2016-11" db="UniProtKB">
        <authorList>
            <consortium name="WormBaseParasite"/>
        </authorList>
    </citation>
    <scope>IDENTIFICATION</scope>
</reference>
<dbReference type="WBParaSite" id="Csp11.Scaffold630.g19786.t1">
    <property type="protein sequence ID" value="Csp11.Scaffold630.g19786.t1"/>
    <property type="gene ID" value="Csp11.Scaffold630.g19786"/>
</dbReference>
<keyword evidence="1" id="KW-0732">Signal</keyword>
<feature type="signal peptide" evidence="1">
    <location>
        <begin position="1"/>
        <end position="25"/>
    </location>
</feature>
<evidence type="ECO:0000256" key="1">
    <source>
        <dbReference type="SAM" id="SignalP"/>
    </source>
</evidence>
<sequence length="108" mass="12474">MASFTSPIFFSIMLWITVTVITVSAAPISLSDQQDISDFSNSNKEEKQEQNVFLPFRELPERLIDNFTSEELDDDAHDLPPESDINYFFKHTRIQSVAVIDDRKRGEF</sequence>
<organism evidence="2 3">
    <name type="scientific">Caenorhabditis tropicalis</name>
    <dbReference type="NCBI Taxonomy" id="1561998"/>
    <lineage>
        <taxon>Eukaryota</taxon>
        <taxon>Metazoa</taxon>
        <taxon>Ecdysozoa</taxon>
        <taxon>Nematoda</taxon>
        <taxon>Chromadorea</taxon>
        <taxon>Rhabditida</taxon>
        <taxon>Rhabditina</taxon>
        <taxon>Rhabditomorpha</taxon>
        <taxon>Rhabditoidea</taxon>
        <taxon>Rhabditidae</taxon>
        <taxon>Peloderinae</taxon>
        <taxon>Caenorhabditis</taxon>
    </lineage>
</organism>
<name>A0A1I7UVK6_9PELO</name>
<feature type="chain" id="PRO_5009309533" evidence="1">
    <location>
        <begin position="26"/>
        <end position="108"/>
    </location>
</feature>
<dbReference type="STRING" id="1561998.A0A1I7UVK6"/>
<dbReference type="eggNOG" id="ENOG502TIUT">
    <property type="taxonomic scope" value="Eukaryota"/>
</dbReference>
<accession>A0A1I7UVK6</accession>